<dbReference type="PANTHER" id="PTHR45036:SF1">
    <property type="entry name" value="METHYLTRANSFERASE LIKE 7A"/>
    <property type="match status" value="1"/>
</dbReference>
<evidence type="ECO:0000313" key="2">
    <source>
        <dbReference type="EMBL" id="SDM10668.1"/>
    </source>
</evidence>
<accession>A0A1G9QHX2</accession>
<dbReference type="GO" id="GO:0008757">
    <property type="term" value="F:S-adenosylmethionine-dependent methyltransferase activity"/>
    <property type="evidence" value="ECO:0007669"/>
    <property type="project" value="InterPro"/>
</dbReference>
<dbReference type="Gene3D" id="3.40.50.150">
    <property type="entry name" value="Vaccinia Virus protein VP39"/>
    <property type="match status" value="1"/>
</dbReference>
<keyword evidence="2" id="KW-0808">Transferase</keyword>
<organism evidence="2 3">
    <name type="scientific">Maricaulis salignorans</name>
    <dbReference type="NCBI Taxonomy" id="144026"/>
    <lineage>
        <taxon>Bacteria</taxon>
        <taxon>Pseudomonadati</taxon>
        <taxon>Pseudomonadota</taxon>
        <taxon>Alphaproteobacteria</taxon>
        <taxon>Maricaulales</taxon>
        <taxon>Maricaulaceae</taxon>
        <taxon>Maricaulis</taxon>
    </lineage>
</organism>
<dbReference type="AlphaFoldDB" id="A0A1G9QHX2"/>
<feature type="domain" description="Methyltransferase type 11" evidence="1">
    <location>
        <begin position="38"/>
        <end position="134"/>
    </location>
</feature>
<evidence type="ECO:0000313" key="3">
    <source>
        <dbReference type="Proteomes" id="UP000199759"/>
    </source>
</evidence>
<dbReference type="Pfam" id="PF08241">
    <property type="entry name" value="Methyltransf_11"/>
    <property type="match status" value="1"/>
</dbReference>
<dbReference type="InterPro" id="IPR013216">
    <property type="entry name" value="Methyltransf_11"/>
</dbReference>
<keyword evidence="2" id="KW-0489">Methyltransferase</keyword>
<dbReference type="STRING" id="144026.SAMN04488568_10529"/>
<dbReference type="CDD" id="cd02440">
    <property type="entry name" value="AdoMet_MTases"/>
    <property type="match status" value="1"/>
</dbReference>
<dbReference type="Proteomes" id="UP000199759">
    <property type="component" value="Unassembled WGS sequence"/>
</dbReference>
<dbReference type="SUPFAM" id="SSF53335">
    <property type="entry name" value="S-adenosyl-L-methionine-dependent methyltransferases"/>
    <property type="match status" value="1"/>
</dbReference>
<reference evidence="2 3" key="1">
    <citation type="submission" date="2016-10" db="EMBL/GenBank/DDBJ databases">
        <authorList>
            <person name="de Groot N.N."/>
        </authorList>
    </citation>
    <scope>NUCLEOTIDE SEQUENCE [LARGE SCALE GENOMIC DNA]</scope>
    <source>
        <strain evidence="2 3">DSM 16077</strain>
    </source>
</reference>
<protein>
    <submittedName>
        <fullName evidence="2">Ubiquinone/menaquinone biosynthesis C-methylase UbiE</fullName>
    </submittedName>
</protein>
<dbReference type="PANTHER" id="PTHR45036">
    <property type="entry name" value="METHYLTRANSFERASE LIKE 7B"/>
    <property type="match status" value="1"/>
</dbReference>
<dbReference type="InterPro" id="IPR029063">
    <property type="entry name" value="SAM-dependent_MTases_sf"/>
</dbReference>
<dbReference type="EMBL" id="FNHG01000005">
    <property type="protein sequence ID" value="SDM10668.1"/>
    <property type="molecule type" value="Genomic_DNA"/>
</dbReference>
<sequence length="206" mass="22320">MSFYHEHILPHVIGFACGQPQIMKKRSQIVPLATGRVLEVGFGAGPNLSFYDPARVSHLYALEPSEGMRRKAADAIAACPVTVELIDLPGEEIPLEDASVDTVVLTYTLCTIPDAEAALAQMLRVLKPGGKLLFSEHGGAPDADVAKWQRRIEPVWKPLAGGCHLTRHPDTMMQAAGFGIERVEAMYLPKSPKFAAFNYAGIAVKA</sequence>
<keyword evidence="3" id="KW-1185">Reference proteome</keyword>
<dbReference type="RefSeq" id="WP_091768275.1">
    <property type="nucleotide sequence ID" value="NZ_FNHG01000005.1"/>
</dbReference>
<evidence type="ECO:0000259" key="1">
    <source>
        <dbReference type="Pfam" id="PF08241"/>
    </source>
</evidence>
<dbReference type="GO" id="GO:0032259">
    <property type="term" value="P:methylation"/>
    <property type="evidence" value="ECO:0007669"/>
    <property type="project" value="UniProtKB-KW"/>
</dbReference>
<proteinExistence type="predicted"/>
<keyword evidence="2" id="KW-0830">Ubiquinone</keyword>
<name>A0A1G9QHX2_9PROT</name>
<dbReference type="OrthoDB" id="8153637at2"/>
<gene>
    <name evidence="2" type="ORF">SAMN04488568_10529</name>
</gene>
<dbReference type="InterPro" id="IPR052356">
    <property type="entry name" value="Thiol_S-MT"/>
</dbReference>